<comment type="similarity">
    <text evidence="3">Belongs to the multi antimicrobial extrusion (MATE) (TC 2.A.66.1) family.</text>
</comment>
<dbReference type="InterPro" id="IPR002528">
    <property type="entry name" value="MATE_fam"/>
</dbReference>
<keyword evidence="5" id="KW-0813">Transport</keyword>
<protein>
    <recommendedName>
        <fullName evidence="4">Probable multidrug resistance protein NorM</fullName>
    </recommendedName>
    <alternativeName>
        <fullName evidence="12">Multidrug-efflux transporter</fullName>
    </alternativeName>
</protein>
<proteinExistence type="inferred from homology"/>
<evidence type="ECO:0000256" key="11">
    <source>
        <dbReference type="ARBA" id="ARBA00023136"/>
    </source>
</evidence>
<evidence type="ECO:0000256" key="2">
    <source>
        <dbReference type="ARBA" id="ARBA00004651"/>
    </source>
</evidence>
<dbReference type="Proteomes" id="UP000196365">
    <property type="component" value="Unassembled WGS sequence"/>
</dbReference>
<dbReference type="NCBIfam" id="TIGR00797">
    <property type="entry name" value="matE"/>
    <property type="match status" value="1"/>
</dbReference>
<evidence type="ECO:0000256" key="8">
    <source>
        <dbReference type="ARBA" id="ARBA00022692"/>
    </source>
</evidence>
<keyword evidence="11 13" id="KW-0472">Membrane</keyword>
<dbReference type="InterPro" id="IPR048279">
    <property type="entry name" value="MdtK-like"/>
</dbReference>
<evidence type="ECO:0000256" key="12">
    <source>
        <dbReference type="ARBA" id="ARBA00031636"/>
    </source>
</evidence>
<feature type="transmembrane region" description="Helical" evidence="13">
    <location>
        <begin position="132"/>
        <end position="152"/>
    </location>
</feature>
<keyword evidence="7" id="KW-1003">Cell membrane</keyword>
<name>A0A1T4PNJ8_9FIRM</name>
<accession>A0A1T4PNJ8</accession>
<dbReference type="GO" id="GO:0042910">
    <property type="term" value="F:xenobiotic transmembrane transporter activity"/>
    <property type="evidence" value="ECO:0007669"/>
    <property type="project" value="InterPro"/>
</dbReference>
<feature type="transmembrane region" description="Helical" evidence="13">
    <location>
        <begin position="384"/>
        <end position="403"/>
    </location>
</feature>
<evidence type="ECO:0000256" key="1">
    <source>
        <dbReference type="ARBA" id="ARBA00003408"/>
    </source>
</evidence>
<evidence type="ECO:0000313" key="15">
    <source>
        <dbReference type="Proteomes" id="UP000196365"/>
    </source>
</evidence>
<dbReference type="PANTHER" id="PTHR43298">
    <property type="entry name" value="MULTIDRUG RESISTANCE PROTEIN NORM-RELATED"/>
    <property type="match status" value="1"/>
</dbReference>
<keyword evidence="15" id="KW-1185">Reference proteome</keyword>
<reference evidence="14 15" key="1">
    <citation type="submission" date="2017-02" db="EMBL/GenBank/DDBJ databases">
        <authorList>
            <person name="Peterson S.W."/>
        </authorList>
    </citation>
    <scope>NUCLEOTIDE SEQUENCE [LARGE SCALE GENOMIC DNA]</scope>
    <source>
        <strain evidence="14 15">DSM 15102</strain>
    </source>
</reference>
<evidence type="ECO:0000256" key="13">
    <source>
        <dbReference type="SAM" id="Phobius"/>
    </source>
</evidence>
<dbReference type="AlphaFoldDB" id="A0A1T4PNJ8"/>
<dbReference type="GO" id="GO:0005886">
    <property type="term" value="C:plasma membrane"/>
    <property type="evidence" value="ECO:0007669"/>
    <property type="project" value="UniProtKB-SubCell"/>
</dbReference>
<feature type="transmembrane region" description="Helical" evidence="13">
    <location>
        <begin position="316"/>
        <end position="340"/>
    </location>
</feature>
<evidence type="ECO:0000256" key="10">
    <source>
        <dbReference type="ARBA" id="ARBA00023065"/>
    </source>
</evidence>
<keyword evidence="6" id="KW-0050">Antiport</keyword>
<keyword evidence="9 13" id="KW-1133">Transmembrane helix</keyword>
<comment type="function">
    <text evidence="1">Multidrug efflux pump.</text>
</comment>
<feature type="transmembrane region" description="Helical" evidence="13">
    <location>
        <begin position="409"/>
        <end position="428"/>
    </location>
</feature>
<dbReference type="GO" id="GO:0015297">
    <property type="term" value="F:antiporter activity"/>
    <property type="evidence" value="ECO:0007669"/>
    <property type="project" value="UniProtKB-KW"/>
</dbReference>
<feature type="transmembrane region" description="Helical" evidence="13">
    <location>
        <begin position="47"/>
        <end position="70"/>
    </location>
</feature>
<evidence type="ECO:0000256" key="5">
    <source>
        <dbReference type="ARBA" id="ARBA00022448"/>
    </source>
</evidence>
<dbReference type="PANTHER" id="PTHR43298:SF2">
    <property type="entry name" value="FMN_FAD EXPORTER YEEO-RELATED"/>
    <property type="match status" value="1"/>
</dbReference>
<dbReference type="EMBL" id="FUWV01000019">
    <property type="protein sequence ID" value="SJZ93019.1"/>
    <property type="molecule type" value="Genomic_DNA"/>
</dbReference>
<dbReference type="PIRSF" id="PIRSF006603">
    <property type="entry name" value="DinF"/>
    <property type="match status" value="1"/>
</dbReference>
<dbReference type="Pfam" id="PF01554">
    <property type="entry name" value="MatE"/>
    <property type="match status" value="2"/>
</dbReference>
<comment type="subcellular location">
    <subcellularLocation>
        <location evidence="2">Cell membrane</location>
        <topology evidence="2">Multi-pass membrane protein</topology>
    </subcellularLocation>
</comment>
<evidence type="ECO:0000256" key="9">
    <source>
        <dbReference type="ARBA" id="ARBA00022989"/>
    </source>
</evidence>
<dbReference type="InterPro" id="IPR050222">
    <property type="entry name" value="MATE_MdtK"/>
</dbReference>
<evidence type="ECO:0000256" key="3">
    <source>
        <dbReference type="ARBA" id="ARBA00010199"/>
    </source>
</evidence>
<organism evidence="14 15">
    <name type="scientific">Garciella nitratireducens DSM 15102</name>
    <dbReference type="NCBI Taxonomy" id="1121911"/>
    <lineage>
        <taxon>Bacteria</taxon>
        <taxon>Bacillati</taxon>
        <taxon>Bacillota</taxon>
        <taxon>Clostridia</taxon>
        <taxon>Eubacteriales</taxon>
        <taxon>Eubacteriaceae</taxon>
        <taxon>Garciella</taxon>
    </lineage>
</organism>
<dbReference type="GO" id="GO:0006811">
    <property type="term" value="P:monoatomic ion transport"/>
    <property type="evidence" value="ECO:0007669"/>
    <property type="project" value="UniProtKB-KW"/>
</dbReference>
<dbReference type="CDD" id="cd13140">
    <property type="entry name" value="MATE_like_1"/>
    <property type="match status" value="1"/>
</dbReference>
<feature type="transmembrane region" description="Helical" evidence="13">
    <location>
        <begin position="278"/>
        <end position="295"/>
    </location>
</feature>
<gene>
    <name evidence="14" type="ORF">SAMN02745973_02163</name>
</gene>
<keyword evidence="10" id="KW-0406">Ion transport</keyword>
<evidence type="ECO:0000313" key="14">
    <source>
        <dbReference type="EMBL" id="SJZ93019.1"/>
    </source>
</evidence>
<keyword evidence="8 13" id="KW-0812">Transmembrane</keyword>
<dbReference type="RefSeq" id="WP_087679483.1">
    <property type="nucleotide sequence ID" value="NZ_FUWV01000019.1"/>
</dbReference>
<feature type="transmembrane region" description="Helical" evidence="13">
    <location>
        <begin position="245"/>
        <end position="266"/>
    </location>
</feature>
<evidence type="ECO:0000256" key="4">
    <source>
        <dbReference type="ARBA" id="ARBA00020268"/>
    </source>
</evidence>
<evidence type="ECO:0000256" key="6">
    <source>
        <dbReference type="ARBA" id="ARBA00022449"/>
    </source>
</evidence>
<feature type="transmembrane region" description="Helical" evidence="13">
    <location>
        <begin position="91"/>
        <end position="112"/>
    </location>
</feature>
<feature type="transmembrane region" description="Helical" evidence="13">
    <location>
        <begin position="352"/>
        <end position="372"/>
    </location>
</feature>
<dbReference type="OrthoDB" id="9776324at2"/>
<evidence type="ECO:0000256" key="7">
    <source>
        <dbReference type="ARBA" id="ARBA00022475"/>
    </source>
</evidence>
<feature type="transmembrane region" description="Helical" evidence="13">
    <location>
        <begin position="191"/>
        <end position="211"/>
    </location>
</feature>
<sequence length="436" mass="47629">MENIDLTKGNVTSVLTKLALPVMGSSLLQFTYNIVDMLLVGGLGSDAVASIGSSSFFISLGYAIHALVPIGTGIKVSHALGQKNEIEVKKYINVGIILNVLLSITYGLILLLAGKHLIRFLDVGNPIVEKNAYDYLALHAPILFFNFFNVLYTRLLGSYGDNKLAFKINTIGILINVILDPLFIYVLDYGVIGAALGTLFANLLIFILFLITSKGNFKFHRQQGISPSKIKEVTTLGIPNTFQRILFTLINILLAKIIAIYGSDAIAAQKIGLQIESVTYTVIGGLNVAVASFTGQNFGAKKYKRILEGYHSALKIGIFYTGCVALVFLFFNVPIIQLFIREEATVSIASSYLNIIAFSEIFSAVEMISNGLFTGIGKPKIPSIISIVFTSLRIPMALLLSRLLGIRGVWISISFSSVLKGIVSYFIYQYQHKKGI</sequence>
<feature type="transmembrane region" description="Helical" evidence="13">
    <location>
        <begin position="164"/>
        <end position="185"/>
    </location>
</feature>